<evidence type="ECO:0000259" key="10">
    <source>
        <dbReference type="Pfam" id="PF04290"/>
    </source>
</evidence>
<keyword evidence="7 9" id="KW-0472">Membrane</keyword>
<evidence type="ECO:0000256" key="8">
    <source>
        <dbReference type="ARBA" id="ARBA00038436"/>
    </source>
</evidence>
<sequence length="184" mass="20318">MGKVLQRIENGLGRFNNAIQTGFKGLVIGLLGAMTIIVIAGVFFRYVLGNALPWSEELAKFLMVWMTFVAAPIALRSGALVAIGALTDRLRGRTHNLMMLLVYAIIISLMVVFIKDGGFLTWNARIQRASTFNLSISYVYVAMPIGAFAIFMVALELFVHSLRMCIDPSRPETAPDTLITPTYE</sequence>
<evidence type="ECO:0000256" key="3">
    <source>
        <dbReference type="ARBA" id="ARBA00022475"/>
    </source>
</evidence>
<protein>
    <recommendedName>
        <fullName evidence="10">Tripartite ATP-independent periplasmic transporters DctQ component domain-containing protein</fullName>
    </recommendedName>
</protein>
<evidence type="ECO:0000256" key="4">
    <source>
        <dbReference type="ARBA" id="ARBA00022519"/>
    </source>
</evidence>
<keyword evidence="3" id="KW-1003">Cell membrane</keyword>
<reference evidence="11 12" key="1">
    <citation type="journal article" date="2014" name="Nature">
        <title>An environmental bacterial taxon with a large and distinct metabolic repertoire.</title>
        <authorList>
            <person name="Wilson M.C."/>
            <person name="Mori T."/>
            <person name="Ruckert C."/>
            <person name="Uria A.R."/>
            <person name="Helf M.J."/>
            <person name="Takada K."/>
            <person name="Gernert C."/>
            <person name="Steffens U.A."/>
            <person name="Heycke N."/>
            <person name="Schmitt S."/>
            <person name="Rinke C."/>
            <person name="Helfrich E.J."/>
            <person name="Brachmann A.O."/>
            <person name="Gurgui C."/>
            <person name="Wakimoto T."/>
            <person name="Kracht M."/>
            <person name="Crusemann M."/>
            <person name="Hentschel U."/>
            <person name="Abe I."/>
            <person name="Matsunaga S."/>
            <person name="Kalinowski J."/>
            <person name="Takeyama H."/>
            <person name="Piel J."/>
        </authorList>
    </citation>
    <scope>NUCLEOTIDE SEQUENCE [LARGE SCALE GENOMIC DNA]</scope>
    <source>
        <strain evidence="12">TSY2</strain>
    </source>
</reference>
<accession>W4M825</accession>
<feature type="transmembrane region" description="Helical" evidence="9">
    <location>
        <begin position="21"/>
        <end position="44"/>
    </location>
</feature>
<dbReference type="HOGENOM" id="CLU_086356_9_4_7"/>
<evidence type="ECO:0000256" key="9">
    <source>
        <dbReference type="SAM" id="Phobius"/>
    </source>
</evidence>
<dbReference type="Pfam" id="PF04290">
    <property type="entry name" value="DctQ"/>
    <property type="match status" value="1"/>
</dbReference>
<evidence type="ECO:0000256" key="1">
    <source>
        <dbReference type="ARBA" id="ARBA00004429"/>
    </source>
</evidence>
<keyword evidence="4" id="KW-0997">Cell inner membrane</keyword>
<evidence type="ECO:0000313" key="11">
    <source>
        <dbReference type="EMBL" id="ETX06086.1"/>
    </source>
</evidence>
<keyword evidence="2" id="KW-0813">Transport</keyword>
<gene>
    <name evidence="11" type="ORF">ETSY2_19215</name>
</gene>
<keyword evidence="5 9" id="KW-0812">Transmembrane</keyword>
<feature type="domain" description="Tripartite ATP-independent periplasmic transporters DctQ component" evidence="10">
    <location>
        <begin position="34"/>
        <end position="163"/>
    </location>
</feature>
<name>W4M825_9BACT</name>
<comment type="similarity">
    <text evidence="8">Belongs to the TRAP transporter small permease family.</text>
</comment>
<keyword evidence="6 9" id="KW-1133">Transmembrane helix</keyword>
<dbReference type="InterPro" id="IPR007387">
    <property type="entry name" value="TRAP_DctQ"/>
</dbReference>
<feature type="transmembrane region" description="Helical" evidence="9">
    <location>
        <begin position="134"/>
        <end position="159"/>
    </location>
</feature>
<dbReference type="GO" id="GO:0015740">
    <property type="term" value="P:C4-dicarboxylate transport"/>
    <property type="evidence" value="ECO:0007669"/>
    <property type="project" value="TreeGrafter"/>
</dbReference>
<comment type="caution">
    <text evidence="11">The sequence shown here is derived from an EMBL/GenBank/DDBJ whole genome shotgun (WGS) entry which is preliminary data.</text>
</comment>
<comment type="subcellular location">
    <subcellularLocation>
        <location evidence="1">Cell inner membrane</location>
        <topology evidence="1">Multi-pass membrane protein</topology>
    </subcellularLocation>
</comment>
<feature type="transmembrane region" description="Helical" evidence="9">
    <location>
        <begin position="97"/>
        <end position="114"/>
    </location>
</feature>
<dbReference type="PANTHER" id="PTHR35011">
    <property type="entry name" value="2,3-DIKETO-L-GULONATE TRAP TRANSPORTER SMALL PERMEASE PROTEIN YIAM"/>
    <property type="match status" value="1"/>
</dbReference>
<evidence type="ECO:0000256" key="2">
    <source>
        <dbReference type="ARBA" id="ARBA00022448"/>
    </source>
</evidence>
<dbReference type="Proteomes" id="UP000019140">
    <property type="component" value="Unassembled WGS sequence"/>
</dbReference>
<dbReference type="GO" id="GO:0022857">
    <property type="term" value="F:transmembrane transporter activity"/>
    <property type="evidence" value="ECO:0007669"/>
    <property type="project" value="TreeGrafter"/>
</dbReference>
<dbReference type="AlphaFoldDB" id="W4M825"/>
<evidence type="ECO:0000256" key="6">
    <source>
        <dbReference type="ARBA" id="ARBA00022989"/>
    </source>
</evidence>
<evidence type="ECO:0000256" key="7">
    <source>
        <dbReference type="ARBA" id="ARBA00023136"/>
    </source>
</evidence>
<evidence type="ECO:0000313" key="12">
    <source>
        <dbReference type="Proteomes" id="UP000019140"/>
    </source>
</evidence>
<organism evidence="11 12">
    <name type="scientific">Candidatus Entotheonella gemina</name>
    <dbReference type="NCBI Taxonomy" id="1429439"/>
    <lineage>
        <taxon>Bacteria</taxon>
        <taxon>Pseudomonadati</taxon>
        <taxon>Nitrospinota/Tectimicrobiota group</taxon>
        <taxon>Candidatus Tectimicrobiota</taxon>
        <taxon>Candidatus Entotheonellia</taxon>
        <taxon>Candidatus Entotheonellales</taxon>
        <taxon>Candidatus Entotheonellaceae</taxon>
        <taxon>Candidatus Entotheonella</taxon>
    </lineage>
</organism>
<evidence type="ECO:0000256" key="5">
    <source>
        <dbReference type="ARBA" id="ARBA00022692"/>
    </source>
</evidence>
<proteinExistence type="inferred from homology"/>
<dbReference type="EMBL" id="AZHX01000787">
    <property type="protein sequence ID" value="ETX06086.1"/>
    <property type="molecule type" value="Genomic_DNA"/>
</dbReference>
<dbReference type="GO" id="GO:0005886">
    <property type="term" value="C:plasma membrane"/>
    <property type="evidence" value="ECO:0007669"/>
    <property type="project" value="UniProtKB-SubCell"/>
</dbReference>
<feature type="transmembrane region" description="Helical" evidence="9">
    <location>
        <begin position="64"/>
        <end position="85"/>
    </location>
</feature>
<dbReference type="PANTHER" id="PTHR35011:SF2">
    <property type="entry name" value="2,3-DIKETO-L-GULONATE TRAP TRANSPORTER SMALL PERMEASE PROTEIN YIAM"/>
    <property type="match status" value="1"/>
</dbReference>
<dbReference type="InterPro" id="IPR055348">
    <property type="entry name" value="DctQ"/>
</dbReference>
<keyword evidence="12" id="KW-1185">Reference proteome</keyword>